<reference evidence="4" key="2">
    <citation type="submission" date="2012-11" db="EMBL/GenBank/DDBJ databases">
        <authorList>
            <person name="Kuo A."/>
            <person name="Curtis B.A."/>
            <person name="Tanifuji G."/>
            <person name="Burki F."/>
            <person name="Gruber A."/>
            <person name="Irimia M."/>
            <person name="Maruyama S."/>
            <person name="Arias M.C."/>
            <person name="Ball S.G."/>
            <person name="Gile G.H."/>
            <person name="Hirakawa Y."/>
            <person name="Hopkins J.F."/>
            <person name="Rensing S.A."/>
            <person name="Schmutz J."/>
            <person name="Symeonidi A."/>
            <person name="Elias M."/>
            <person name="Eveleigh R.J."/>
            <person name="Herman E.K."/>
            <person name="Klute M.J."/>
            <person name="Nakayama T."/>
            <person name="Obornik M."/>
            <person name="Reyes-Prieto A."/>
            <person name="Armbrust E.V."/>
            <person name="Aves S.J."/>
            <person name="Beiko R.G."/>
            <person name="Coutinho P."/>
            <person name="Dacks J.B."/>
            <person name="Durnford D.G."/>
            <person name="Fast N.M."/>
            <person name="Green B.R."/>
            <person name="Grisdale C."/>
            <person name="Hempe F."/>
            <person name="Henrissat B."/>
            <person name="Hoppner M.P."/>
            <person name="Ishida K.-I."/>
            <person name="Kim E."/>
            <person name="Koreny L."/>
            <person name="Kroth P.G."/>
            <person name="Liu Y."/>
            <person name="Malik S.-B."/>
            <person name="Maier U.G."/>
            <person name="McRose D."/>
            <person name="Mock T."/>
            <person name="Neilson J.A."/>
            <person name="Onodera N.T."/>
            <person name="Poole A.M."/>
            <person name="Pritham E.J."/>
            <person name="Richards T.A."/>
            <person name="Rocap G."/>
            <person name="Roy S.W."/>
            <person name="Sarai C."/>
            <person name="Schaack S."/>
            <person name="Shirato S."/>
            <person name="Slamovits C.H."/>
            <person name="Spencer D.F."/>
            <person name="Suzuki S."/>
            <person name="Worden A.Z."/>
            <person name="Zauner S."/>
            <person name="Barry K."/>
            <person name="Bell C."/>
            <person name="Bharti A.K."/>
            <person name="Crow J.A."/>
            <person name="Grimwood J."/>
            <person name="Kramer R."/>
            <person name="Lindquist E."/>
            <person name="Lucas S."/>
            <person name="Salamov A."/>
            <person name="McFadden G.I."/>
            <person name="Lane C.E."/>
            <person name="Keeling P.J."/>
            <person name="Gray M.W."/>
            <person name="Grigoriev I.V."/>
            <person name="Archibald J.M."/>
        </authorList>
    </citation>
    <scope>NUCLEOTIDE SEQUENCE</scope>
    <source>
        <strain evidence="4">CCMP2712</strain>
    </source>
</reference>
<dbReference type="PaxDb" id="55529-EKX37131"/>
<gene>
    <name evidence="2" type="ORF">GUITHDRAFT_116709</name>
</gene>
<keyword evidence="4" id="KW-1185">Reference proteome</keyword>
<accession>L1ILK3</accession>
<dbReference type="GeneID" id="17293873"/>
<feature type="region of interest" description="Disordered" evidence="1">
    <location>
        <begin position="1"/>
        <end position="21"/>
    </location>
</feature>
<evidence type="ECO:0000313" key="4">
    <source>
        <dbReference type="Proteomes" id="UP000011087"/>
    </source>
</evidence>
<dbReference type="EMBL" id="JH993063">
    <property type="protein sequence ID" value="EKX37131.1"/>
    <property type="molecule type" value="Genomic_DNA"/>
</dbReference>
<evidence type="ECO:0000313" key="2">
    <source>
        <dbReference type="EMBL" id="EKX37131.1"/>
    </source>
</evidence>
<feature type="compositionally biased region" description="Low complexity" evidence="1">
    <location>
        <begin position="191"/>
        <end position="206"/>
    </location>
</feature>
<feature type="region of interest" description="Disordered" evidence="1">
    <location>
        <begin position="133"/>
        <end position="206"/>
    </location>
</feature>
<dbReference type="AlphaFoldDB" id="L1ILK3"/>
<dbReference type="HOGENOM" id="CLU_781797_0_0_1"/>
<dbReference type="KEGG" id="gtt:GUITHDRAFT_116709"/>
<feature type="compositionally biased region" description="Basic and acidic residues" evidence="1">
    <location>
        <begin position="166"/>
        <end position="184"/>
    </location>
</feature>
<proteinExistence type="predicted"/>
<feature type="compositionally biased region" description="Basic and acidic residues" evidence="1">
    <location>
        <begin position="44"/>
        <end position="53"/>
    </location>
</feature>
<organism evidence="2">
    <name type="scientific">Guillardia theta (strain CCMP2712)</name>
    <name type="common">Cryptophyte</name>
    <dbReference type="NCBI Taxonomy" id="905079"/>
    <lineage>
        <taxon>Eukaryota</taxon>
        <taxon>Cryptophyceae</taxon>
        <taxon>Pyrenomonadales</taxon>
        <taxon>Geminigeraceae</taxon>
        <taxon>Guillardia</taxon>
    </lineage>
</organism>
<dbReference type="RefSeq" id="XP_005824111.1">
    <property type="nucleotide sequence ID" value="XM_005824054.1"/>
</dbReference>
<reference evidence="2 4" key="1">
    <citation type="journal article" date="2012" name="Nature">
        <title>Algal genomes reveal evolutionary mosaicism and the fate of nucleomorphs.</title>
        <authorList>
            <consortium name="DOE Joint Genome Institute"/>
            <person name="Curtis B.A."/>
            <person name="Tanifuji G."/>
            <person name="Burki F."/>
            <person name="Gruber A."/>
            <person name="Irimia M."/>
            <person name="Maruyama S."/>
            <person name="Arias M.C."/>
            <person name="Ball S.G."/>
            <person name="Gile G.H."/>
            <person name="Hirakawa Y."/>
            <person name="Hopkins J.F."/>
            <person name="Kuo A."/>
            <person name="Rensing S.A."/>
            <person name="Schmutz J."/>
            <person name="Symeonidi A."/>
            <person name="Elias M."/>
            <person name="Eveleigh R.J."/>
            <person name="Herman E.K."/>
            <person name="Klute M.J."/>
            <person name="Nakayama T."/>
            <person name="Obornik M."/>
            <person name="Reyes-Prieto A."/>
            <person name="Armbrust E.V."/>
            <person name="Aves S.J."/>
            <person name="Beiko R.G."/>
            <person name="Coutinho P."/>
            <person name="Dacks J.B."/>
            <person name="Durnford D.G."/>
            <person name="Fast N.M."/>
            <person name="Green B.R."/>
            <person name="Grisdale C.J."/>
            <person name="Hempel F."/>
            <person name="Henrissat B."/>
            <person name="Hoppner M.P."/>
            <person name="Ishida K."/>
            <person name="Kim E."/>
            <person name="Koreny L."/>
            <person name="Kroth P.G."/>
            <person name="Liu Y."/>
            <person name="Malik S.B."/>
            <person name="Maier U.G."/>
            <person name="McRose D."/>
            <person name="Mock T."/>
            <person name="Neilson J.A."/>
            <person name="Onodera N.T."/>
            <person name="Poole A.M."/>
            <person name="Pritham E.J."/>
            <person name="Richards T.A."/>
            <person name="Rocap G."/>
            <person name="Roy S.W."/>
            <person name="Sarai C."/>
            <person name="Schaack S."/>
            <person name="Shirato S."/>
            <person name="Slamovits C.H."/>
            <person name="Spencer D.F."/>
            <person name="Suzuki S."/>
            <person name="Worden A.Z."/>
            <person name="Zauner S."/>
            <person name="Barry K."/>
            <person name="Bell C."/>
            <person name="Bharti A.K."/>
            <person name="Crow J.A."/>
            <person name="Grimwood J."/>
            <person name="Kramer R."/>
            <person name="Lindquist E."/>
            <person name="Lucas S."/>
            <person name="Salamov A."/>
            <person name="McFadden G.I."/>
            <person name="Lane C.E."/>
            <person name="Keeling P.J."/>
            <person name="Gray M.W."/>
            <person name="Grigoriev I.V."/>
            <person name="Archibald J.M."/>
        </authorList>
    </citation>
    <scope>NUCLEOTIDE SEQUENCE</scope>
    <source>
        <strain evidence="2 4">CCMP2712</strain>
    </source>
</reference>
<evidence type="ECO:0000256" key="1">
    <source>
        <dbReference type="SAM" id="MobiDB-lite"/>
    </source>
</evidence>
<reference evidence="3" key="3">
    <citation type="submission" date="2015-06" db="UniProtKB">
        <authorList>
            <consortium name="EnsemblProtists"/>
        </authorList>
    </citation>
    <scope>IDENTIFICATION</scope>
</reference>
<feature type="compositionally biased region" description="Acidic residues" evidence="1">
    <location>
        <begin position="134"/>
        <end position="161"/>
    </location>
</feature>
<protein>
    <submittedName>
        <fullName evidence="2 3">Uncharacterized protein</fullName>
    </submittedName>
</protein>
<feature type="region of interest" description="Disordered" evidence="1">
    <location>
        <begin position="43"/>
        <end position="70"/>
    </location>
</feature>
<sequence length="355" mass="40478">MSDPLESISSSSPTFEDLSTEALTSPLCRVDTLDTVVLLLIPDHGPRKPERSDNGASRRGTSSFDPESNAEYQRFLEQEDTGVMKMKMSNLQFDMFVQEDVARRAQRHDVKILTIRPPKLPMTPNFDHVVYSESENEVEDEVEQEHEQEEEKEEEKEEEAAQDSSRMMHDGIEAVSHDRERDFKANSPAQSGTSDDGSEGSGSSSSELALNNIANLGSDSLMSLDLSEMIEEESRRVLEKYKVKVKEAVFQDFDQEMMKAAVNAAKDELEMLIMYKVKKNDSASDISTNAMVNRLRQSKRIELVRRGVDGRWPALQEELLQEAEHWISLKESEEIENDFTDDSHVFRIRYIDDID</sequence>
<dbReference type="Proteomes" id="UP000011087">
    <property type="component" value="Unassembled WGS sequence"/>
</dbReference>
<name>L1ILK3_GUITC</name>
<dbReference type="EnsemblProtists" id="EKX37131">
    <property type="protein sequence ID" value="EKX37131"/>
    <property type="gene ID" value="GUITHDRAFT_116709"/>
</dbReference>
<evidence type="ECO:0000313" key="3">
    <source>
        <dbReference type="EnsemblProtists" id="EKX37131"/>
    </source>
</evidence>